<evidence type="ECO:0000313" key="3">
    <source>
        <dbReference type="Proteomes" id="UP000253472"/>
    </source>
</evidence>
<feature type="compositionally biased region" description="Basic and acidic residues" evidence="1">
    <location>
        <begin position="29"/>
        <end position="38"/>
    </location>
</feature>
<accession>A0A367XXG3</accession>
<dbReference type="Proteomes" id="UP000253472">
    <property type="component" value="Unassembled WGS sequence"/>
</dbReference>
<dbReference type="AlphaFoldDB" id="A0A367XXG3"/>
<feature type="compositionally biased region" description="Basic and acidic residues" evidence="1">
    <location>
        <begin position="109"/>
        <end position="129"/>
    </location>
</feature>
<evidence type="ECO:0000256" key="1">
    <source>
        <dbReference type="SAM" id="MobiDB-lite"/>
    </source>
</evidence>
<feature type="region of interest" description="Disordered" evidence="1">
    <location>
        <begin position="29"/>
        <end position="199"/>
    </location>
</feature>
<feature type="compositionally biased region" description="Basic and acidic residues" evidence="1">
    <location>
        <begin position="218"/>
        <end position="233"/>
    </location>
</feature>
<evidence type="ECO:0000313" key="2">
    <source>
        <dbReference type="EMBL" id="RCK57940.1"/>
    </source>
</evidence>
<proteinExistence type="predicted"/>
<reference evidence="2 3" key="1">
    <citation type="submission" date="2018-06" db="EMBL/GenBank/DDBJ databases">
        <title>Whole genome sequencing of Candida tropicalis (genome annotated by CSBL at Korea University).</title>
        <authorList>
            <person name="Ahn J."/>
        </authorList>
    </citation>
    <scope>NUCLEOTIDE SEQUENCE [LARGE SCALE GENOMIC DNA]</scope>
    <source>
        <strain evidence="2 3">ATCC 20962</strain>
    </source>
</reference>
<protein>
    <submittedName>
        <fullName evidence="2">Uncharacterized protein</fullName>
    </submittedName>
</protein>
<keyword evidence="3" id="KW-1185">Reference proteome</keyword>
<feature type="compositionally biased region" description="Basic residues" evidence="1">
    <location>
        <begin position="50"/>
        <end position="68"/>
    </location>
</feature>
<feature type="compositionally biased region" description="Acidic residues" evidence="1">
    <location>
        <begin position="253"/>
        <end position="262"/>
    </location>
</feature>
<feature type="compositionally biased region" description="Acidic residues" evidence="1">
    <location>
        <begin position="162"/>
        <end position="175"/>
    </location>
</feature>
<dbReference type="EMBL" id="QLNQ01000028">
    <property type="protein sequence ID" value="RCK57940.1"/>
    <property type="molecule type" value="Genomic_DNA"/>
</dbReference>
<comment type="caution">
    <text evidence="2">The sequence shown here is derived from an EMBL/GenBank/DDBJ whole genome shotgun (WGS) entry which is preliminary data.</text>
</comment>
<feature type="compositionally biased region" description="Basic and acidic residues" evidence="1">
    <location>
        <begin position="81"/>
        <end position="90"/>
    </location>
</feature>
<sequence length="276" mass="30705">MNKSCNNLRMANDKKLTGLNDAFLKNEGKLNEIDKDGISDDFSESSSFGNKRKKLRGGPAAKRRRKSRKIQEQETSEDDVEMKVEPRSTEEESSSNGKSTVVPAMSVEESIHLKEEPGVPKSPELKDDSFIEEVQQEEKPRSFIDDSLAKSSKSQEANKDEDQTDYSDDDTEQDEITTKANETRNEDETDYSDNIDYGSDEIEVVDAPLVKKHTASIELKDSPGESLEIKDSLADTLPVSTSAPKSTKKDGVETDYSDSDESDGSKASLHPKRRQA</sequence>
<feature type="region of interest" description="Disordered" evidence="1">
    <location>
        <begin position="215"/>
        <end position="276"/>
    </location>
</feature>
<feature type="compositionally biased region" description="Acidic residues" evidence="1">
    <location>
        <begin position="187"/>
        <end position="199"/>
    </location>
</feature>
<gene>
    <name evidence="2" type="ORF">Cantr_06769</name>
</gene>
<organism evidence="2 3">
    <name type="scientific">Candida viswanathii</name>
    <dbReference type="NCBI Taxonomy" id="5486"/>
    <lineage>
        <taxon>Eukaryota</taxon>
        <taxon>Fungi</taxon>
        <taxon>Dikarya</taxon>
        <taxon>Ascomycota</taxon>
        <taxon>Saccharomycotina</taxon>
        <taxon>Pichiomycetes</taxon>
        <taxon>Debaryomycetaceae</taxon>
        <taxon>Candida/Lodderomyces clade</taxon>
        <taxon>Candida</taxon>
    </lineage>
</organism>
<feature type="region of interest" description="Disordered" evidence="1">
    <location>
        <begin position="1"/>
        <end position="20"/>
    </location>
</feature>
<name>A0A367XXG3_9ASCO</name>
<feature type="compositionally biased region" description="Basic and acidic residues" evidence="1">
    <location>
        <begin position="136"/>
        <end position="148"/>
    </location>
</feature>